<accession>E5AEZ9</accession>
<dbReference type="AlphaFoldDB" id="E5AEZ9"/>
<organism evidence="1 2">
    <name type="scientific">Leptosphaeria maculans (strain JN3 / isolate v23.1.3 / race Av1-4-5-6-7-8)</name>
    <name type="common">Blackleg fungus</name>
    <name type="synonym">Phoma lingam</name>
    <dbReference type="NCBI Taxonomy" id="985895"/>
    <lineage>
        <taxon>Eukaryota</taxon>
        <taxon>Fungi</taxon>
        <taxon>Dikarya</taxon>
        <taxon>Ascomycota</taxon>
        <taxon>Pezizomycotina</taxon>
        <taxon>Dothideomycetes</taxon>
        <taxon>Pleosporomycetidae</taxon>
        <taxon>Pleosporales</taxon>
        <taxon>Pleosporineae</taxon>
        <taxon>Leptosphaeriaceae</taxon>
        <taxon>Plenodomus</taxon>
        <taxon>Plenodomus lingam/Leptosphaeria maculans species complex</taxon>
    </lineage>
</organism>
<dbReference type="InParanoid" id="E5AEZ9"/>
<proteinExistence type="predicted"/>
<evidence type="ECO:0000313" key="2">
    <source>
        <dbReference type="Proteomes" id="UP000002668"/>
    </source>
</evidence>
<keyword evidence="2" id="KW-1185">Reference proteome</keyword>
<dbReference type="Proteomes" id="UP000002668">
    <property type="component" value="Genome"/>
</dbReference>
<dbReference type="EMBL" id="FP929139">
    <property type="protein sequence ID" value="CBY01788.1"/>
    <property type="molecule type" value="Genomic_DNA"/>
</dbReference>
<name>E5AEZ9_LEPMJ</name>
<protein>
    <submittedName>
        <fullName evidence="1">Predicted protein</fullName>
    </submittedName>
</protein>
<dbReference type="VEuPathDB" id="FungiDB:LEMA_P005750.1"/>
<reference evidence="2" key="1">
    <citation type="journal article" date="2011" name="Nat. Commun.">
        <title>Effector diversification within compartments of the Leptosphaeria maculans genome affected by Repeat-Induced Point mutations.</title>
        <authorList>
            <person name="Rouxel T."/>
            <person name="Grandaubert J."/>
            <person name="Hane J.K."/>
            <person name="Hoede C."/>
            <person name="van de Wouw A.P."/>
            <person name="Couloux A."/>
            <person name="Dominguez V."/>
            <person name="Anthouard V."/>
            <person name="Bally P."/>
            <person name="Bourras S."/>
            <person name="Cozijnsen A.J."/>
            <person name="Ciuffetti L.M."/>
            <person name="Degrave A."/>
            <person name="Dilmaghani A."/>
            <person name="Duret L."/>
            <person name="Fudal I."/>
            <person name="Goodwin S.B."/>
            <person name="Gout L."/>
            <person name="Glaser N."/>
            <person name="Linglin J."/>
            <person name="Kema G.H.J."/>
            <person name="Lapalu N."/>
            <person name="Lawrence C.B."/>
            <person name="May K."/>
            <person name="Meyer M."/>
            <person name="Ollivier B."/>
            <person name="Poulain J."/>
            <person name="Schoch C.L."/>
            <person name="Simon A."/>
            <person name="Spatafora J.W."/>
            <person name="Stachowiak A."/>
            <person name="Turgeon B.G."/>
            <person name="Tyler B.M."/>
            <person name="Vincent D."/>
            <person name="Weissenbach J."/>
            <person name="Amselem J."/>
            <person name="Quesneville H."/>
            <person name="Oliver R.P."/>
            <person name="Wincker P."/>
            <person name="Balesdent M.-H."/>
            <person name="Howlett B.J."/>
        </authorList>
    </citation>
    <scope>NUCLEOTIDE SEQUENCE [LARGE SCALE GENOMIC DNA]</scope>
    <source>
        <strain evidence="2">JN3 / isolate v23.1.3 / race Av1-4-5-6-7-8</strain>
    </source>
</reference>
<dbReference type="HOGENOM" id="CLU_1061987_0_0_1"/>
<evidence type="ECO:0000313" key="1">
    <source>
        <dbReference type="EMBL" id="CBY01788.1"/>
    </source>
</evidence>
<gene>
    <name evidence="1" type="ORF">LEMA_P005750.1</name>
</gene>
<sequence length="262" mass="28962">MYPDAYPNMCLTMSTILGLITSSPGPSPTLRCSPALSEAEDDRKAAAMSLGTVLPCIPTNLLYSETLGGPTTWLPCSISDTKFSLLNQCTVDLLAFGPPLVRLRGPEPLTMAYHLKLPHRLIVLMSLDSRMDQPSAGKIHHECLGTSHCRKYAAATYILERKFFKCRNSTRSMSDRHHSPSVRAGAAEVDLQPSEPSAIMHVPGLPNWGSNLRFRKTTLNIAQASAEAGRDYRHDCRQKRVFRGLIEQSIDGLKRASEKKQK</sequence>